<dbReference type="InterPro" id="IPR027417">
    <property type="entry name" value="P-loop_NTPase"/>
</dbReference>
<organism evidence="2 3">
    <name type="scientific">Lentzea miocenica</name>
    <dbReference type="NCBI Taxonomy" id="3095431"/>
    <lineage>
        <taxon>Bacteria</taxon>
        <taxon>Bacillati</taxon>
        <taxon>Actinomycetota</taxon>
        <taxon>Actinomycetes</taxon>
        <taxon>Pseudonocardiales</taxon>
        <taxon>Pseudonocardiaceae</taxon>
        <taxon>Lentzea</taxon>
    </lineage>
</organism>
<evidence type="ECO:0000313" key="2">
    <source>
        <dbReference type="EMBL" id="MDX8034186.1"/>
    </source>
</evidence>
<dbReference type="SUPFAM" id="SSF52540">
    <property type="entry name" value="P-loop containing nucleoside triphosphate hydrolases"/>
    <property type="match status" value="1"/>
</dbReference>
<keyword evidence="3" id="KW-1185">Reference proteome</keyword>
<evidence type="ECO:0000313" key="3">
    <source>
        <dbReference type="Proteomes" id="UP001285521"/>
    </source>
</evidence>
<protein>
    <recommendedName>
        <fullName evidence="4">ATP-binding protein</fullName>
    </recommendedName>
</protein>
<evidence type="ECO:0000256" key="1">
    <source>
        <dbReference type="SAM" id="MobiDB-lite"/>
    </source>
</evidence>
<dbReference type="EMBL" id="JAXAVW010000025">
    <property type="protein sequence ID" value="MDX8034186.1"/>
    <property type="molecule type" value="Genomic_DNA"/>
</dbReference>
<name>A0ABU4T7P3_9PSEU</name>
<comment type="caution">
    <text evidence="2">The sequence shown here is derived from an EMBL/GenBank/DDBJ whole genome shotgun (WGS) entry which is preliminary data.</text>
</comment>
<dbReference type="RefSeq" id="WP_319969211.1">
    <property type="nucleotide sequence ID" value="NZ_JAXAVW010000025.1"/>
</dbReference>
<dbReference type="Proteomes" id="UP001285521">
    <property type="component" value="Unassembled WGS sequence"/>
</dbReference>
<reference evidence="2 3" key="2">
    <citation type="submission" date="2023-11" db="EMBL/GenBank/DDBJ databases">
        <authorList>
            <person name="Lara A.C."/>
            <person name="Chronakova A."/>
        </authorList>
    </citation>
    <scope>NUCLEOTIDE SEQUENCE [LARGE SCALE GENOMIC DNA]</scope>
    <source>
        <strain evidence="2 3">BCCO 10_0856</strain>
    </source>
</reference>
<evidence type="ECO:0008006" key="4">
    <source>
        <dbReference type="Google" id="ProtNLM"/>
    </source>
</evidence>
<sequence length="1076" mass="116560">MSYFRFTGPGAWSTPVDEAVRDPRPVFLNALPDGFTGHRQLVGEIDSFLAEQPSGYLWIEGDAGTGKTALATYLARERGWISHFGGRADGGSVRVALCDLAAQLIVRGELWTLVPGRLLPEWAGTPGGFEALLTRVAGSEPLVLLVDGADRAVTPEGRQPWGLPDVLPPNVFVVGTYRTGSAPPRCDAVIRMDDRNVAALRSYHAGQLDQWRDDDVALPVLSTLAVAREALPLATLSHLSGVDEDAVREWCDLRLRPFLTAGTTTFEIYDTGLREMWSELLGPAAVEAHGRIADHCLAHLSDDYSLRYLGSHLLAARRLTDLEALLREEKDGELVWFAAHHAAGTLDVYAETVAVVREHYERLTDEALRRGRLAPVLVGELHYQLISASLKSLTPTIPPRVLEVAAETGVWAWQRVLAHVRHLPDPADQVAAMTLVAPHLPEKERPDVVARALALVDTWDEPARWQAVGALAPHLSEEQLTRYFRLVIARCDKESGLTAFCRLAPHLHAAGIDRALAVAKWLDHQGEPGPLAALAPHQPADGPSTSVTEDATAQPSLTLDAIAALRSESERADALAEVAGTLTPDEFARALRIAEAITDGADRGRALAELAATLPDPETRASLTASALTAATGIAGKVIWTKTALAAQLPAPARDTVVDELLATAGATRNEHLVLPVVRLLTDDQWARHLSIGGAWAMEHVALHGPAGLLSSVLDEISTWNGLFLAQTIEKIAHRLSPAEARRLATIAAAFDDAQARGRALCALGPHLPADEQRAAATTALAALTENPAPPEFYLAELLPQLSLGQLEEVLALTRDLTEQRRGAQLLRGLALTLPADRMPDVRALVGKLTTEPDRGSVLNAVLSRLPVDQQTLLCEEEVEAATTNKYPYTILMWLAAYLPHHLHARALAIVRARGPLDEAGTGVLRDLAPHLSNADLEDAVALARTAKHDSTRVKALAHLLPQLQERRRAEIFDEALTPDLPLDLVSHLSAGELARACDVLYLPRDTVAKALLARAAELGEHLLYARILRTVWQVNDRSGSLAVLKDGLPVLRDLAGLEFGPLFLESLDDVHRWWP</sequence>
<accession>A0ABU4T7P3</accession>
<reference evidence="2 3" key="1">
    <citation type="submission" date="2023-11" db="EMBL/GenBank/DDBJ databases">
        <title>Lentzea sokolovensis, sp. nov., Lentzea kristufkii, sp. nov., and Lentzea miocenensis, sp. nov., rare actinobacteria from Sokolov Coal Basin, Miocene lacustrine sediment, Czech Republic.</title>
        <authorList>
            <person name="Lara A."/>
            <person name="Kotroba L."/>
            <person name="Nouioui I."/>
            <person name="Neumann-Schaal M."/>
            <person name="Mast Y."/>
            <person name="Chronakova A."/>
        </authorList>
    </citation>
    <scope>NUCLEOTIDE SEQUENCE [LARGE SCALE GENOMIC DNA]</scope>
    <source>
        <strain evidence="2 3">BCCO 10_0856</strain>
    </source>
</reference>
<proteinExistence type="predicted"/>
<feature type="region of interest" description="Disordered" evidence="1">
    <location>
        <begin position="529"/>
        <end position="550"/>
    </location>
</feature>
<gene>
    <name evidence="2" type="ORF">SK803_28540</name>
</gene>